<evidence type="ECO:0000259" key="3">
    <source>
        <dbReference type="Pfam" id="PF12696"/>
    </source>
</evidence>
<dbReference type="KEGG" id="woc:BA177_01320"/>
<dbReference type="Pfam" id="PF10412">
    <property type="entry name" value="TrwB_AAD_bind"/>
    <property type="match status" value="1"/>
</dbReference>
<dbReference type="InterPro" id="IPR032689">
    <property type="entry name" value="TraG-D_C"/>
</dbReference>
<dbReference type="CDD" id="cd01127">
    <property type="entry name" value="TrwB_TraG_TraD_VirD4"/>
    <property type="match status" value="2"/>
</dbReference>
<dbReference type="Proteomes" id="UP000092695">
    <property type="component" value="Chromosome"/>
</dbReference>
<dbReference type="PANTHER" id="PTHR30121:SF6">
    <property type="entry name" value="SLR6007 PROTEIN"/>
    <property type="match status" value="1"/>
</dbReference>
<feature type="domain" description="Type IV secretion system coupling protein TraD DNA-binding" evidence="2">
    <location>
        <begin position="175"/>
        <end position="225"/>
    </location>
</feature>
<dbReference type="InterPro" id="IPR022458">
    <property type="entry name" value="Conjugative_coupling_TraG/TraD"/>
</dbReference>
<evidence type="ECO:0000256" key="1">
    <source>
        <dbReference type="SAM" id="Phobius"/>
    </source>
</evidence>
<keyword evidence="1" id="KW-0472">Membrane</keyword>
<evidence type="ECO:0000313" key="4">
    <source>
        <dbReference type="EMBL" id="ANO50042.1"/>
    </source>
</evidence>
<feature type="transmembrane region" description="Helical" evidence="1">
    <location>
        <begin position="12"/>
        <end position="29"/>
    </location>
</feature>
<organism evidence="4 5">
    <name type="scientific">Woeseia oceani</name>
    <dbReference type="NCBI Taxonomy" id="1548547"/>
    <lineage>
        <taxon>Bacteria</taxon>
        <taxon>Pseudomonadati</taxon>
        <taxon>Pseudomonadota</taxon>
        <taxon>Gammaproteobacteria</taxon>
        <taxon>Woeseiales</taxon>
        <taxon>Woeseiaceae</taxon>
        <taxon>Woeseia</taxon>
    </lineage>
</organism>
<proteinExistence type="predicted"/>
<feature type="domain" description="TraD/TraG TraM recognition site" evidence="3">
    <location>
        <begin position="499"/>
        <end position="627"/>
    </location>
</feature>
<keyword evidence="5" id="KW-1185">Reference proteome</keyword>
<dbReference type="Pfam" id="PF12696">
    <property type="entry name" value="TraG-D_C"/>
    <property type="match status" value="1"/>
</dbReference>
<dbReference type="InterPro" id="IPR019476">
    <property type="entry name" value="T4SS_TraD_DNA-bd"/>
</dbReference>
<dbReference type="RefSeq" id="WP_068612058.1">
    <property type="nucleotide sequence ID" value="NZ_CP016268.1"/>
</dbReference>
<dbReference type="PANTHER" id="PTHR30121">
    <property type="entry name" value="UNCHARACTERIZED PROTEIN YJGR-RELATED"/>
    <property type="match status" value="1"/>
</dbReference>
<dbReference type="SUPFAM" id="SSF52540">
    <property type="entry name" value="P-loop containing nucleoside triphosphate hydrolases"/>
    <property type="match status" value="1"/>
</dbReference>
<dbReference type="InterPro" id="IPR027417">
    <property type="entry name" value="P-loop_NTPase"/>
</dbReference>
<sequence>MFDNRLRPVFEFLPASVAMLSALALLVFPQDLFPIMPLLAWIVAALLGAWGLCRFLQGAAVIRYQTQLRQLPRYRLAPRQIPTSNSQLFLGLGFRWSQRHTQRLVEARHPDARRYLQHGLLFRGVRRLEQILDGAAGLRWLARMLRADAWWNPFRPSPAVGGDPLLHGVGAAEEAPVSMNLDERNGHTLVVGTTRVGKTREAEILVTQDIRRGETVVVIDPKGDLDLLMRCYAEAKRAGRLDTFQIIHLGFPEWSARYNPVGDFGRITEVASRTATQLPSAGNSAAFREFAWRFTNVVARALVGLGRRPDYRAIARHVTNIEPLLIDYYEWWLDKIMLGDWREAVQTIESNIEPKNLTLSHRGRDHYALALIRFANERGLYDPVADGLRSAFDYDKTYFDKLTASLLPLLEKLTSGPVGELLAPRYADLNDDRPILDWMRVIRENGIVYVGLDALSDPDVASAVGNSMFADLTSVAGRLYKHGDTQGLPQARSHRRAPCVVHADEFAELVGQEFIPLLNKAGGAGIQVTAYTQTTADIEAGIGDRAKAGQILGNFNTLLMLRVRNEHTARVLTEHLPRVRVFTKTAESRVTDNNEPDTPVDFISQNADRLMETDTEMLMPADVMALPKGQCFALLHGGHLYKLRMPLPGKDRCMPSGLDEIRTECLVRYAGCQQ</sequence>
<dbReference type="OrthoDB" id="7817736at2"/>
<dbReference type="Gene3D" id="3.40.50.300">
    <property type="entry name" value="P-loop containing nucleotide triphosphate hydrolases"/>
    <property type="match status" value="2"/>
</dbReference>
<evidence type="ECO:0000259" key="2">
    <source>
        <dbReference type="Pfam" id="PF10412"/>
    </source>
</evidence>
<keyword evidence="1" id="KW-0812">Transmembrane</keyword>
<dbReference type="NCBIfam" id="TIGR03754">
    <property type="entry name" value="conj_TOL_TraD"/>
    <property type="match status" value="1"/>
</dbReference>
<dbReference type="InterPro" id="IPR051162">
    <property type="entry name" value="T4SS_component"/>
</dbReference>
<gene>
    <name evidence="4" type="ORF">BA177_01320</name>
</gene>
<accession>A0A193LC09</accession>
<evidence type="ECO:0000313" key="5">
    <source>
        <dbReference type="Proteomes" id="UP000092695"/>
    </source>
</evidence>
<dbReference type="InterPro" id="IPR022503">
    <property type="entry name" value="Conj_coupling_TraG/TraD_PFGI-1"/>
</dbReference>
<dbReference type="EMBL" id="CP016268">
    <property type="protein sequence ID" value="ANO50042.1"/>
    <property type="molecule type" value="Genomic_DNA"/>
</dbReference>
<protein>
    <submittedName>
        <fullName evidence="4">Conjugative coupling factor TraD, PFGI-1 class</fullName>
    </submittedName>
</protein>
<dbReference type="NCBIfam" id="TIGR03743">
    <property type="entry name" value="SXT_TraD"/>
    <property type="match status" value="1"/>
</dbReference>
<dbReference type="STRING" id="1548547.BA177_01320"/>
<name>A0A193LC09_9GAMM</name>
<keyword evidence="1" id="KW-1133">Transmembrane helix</keyword>
<reference evidence="4 5" key="1">
    <citation type="submission" date="2016-06" db="EMBL/GenBank/DDBJ databases">
        <title>Complete genome sequence of a deep-branching marine Gamma Proteobacterium Woeseia oceani type strain XK5.</title>
        <authorList>
            <person name="Mu D."/>
            <person name="Du Z."/>
        </authorList>
    </citation>
    <scope>NUCLEOTIDE SEQUENCE [LARGE SCALE GENOMIC DNA]</scope>
    <source>
        <strain evidence="4 5">XK5</strain>
    </source>
</reference>
<dbReference type="AlphaFoldDB" id="A0A193LC09"/>
<feature type="transmembrane region" description="Helical" evidence="1">
    <location>
        <begin position="35"/>
        <end position="56"/>
    </location>
</feature>